<dbReference type="InterPro" id="IPR050428">
    <property type="entry name" value="TCS_sensor_his_kinase"/>
</dbReference>
<dbReference type="Gene3D" id="1.10.287.130">
    <property type="match status" value="1"/>
</dbReference>
<dbReference type="RefSeq" id="WP_212014771.1">
    <property type="nucleotide sequence ID" value="NZ_JAAFYZ010000121.1"/>
</dbReference>
<organism evidence="14 15">
    <name type="scientific">Catenulispora pinistramenti</name>
    <dbReference type="NCBI Taxonomy" id="2705254"/>
    <lineage>
        <taxon>Bacteria</taxon>
        <taxon>Bacillati</taxon>
        <taxon>Actinomycetota</taxon>
        <taxon>Actinomycetes</taxon>
        <taxon>Catenulisporales</taxon>
        <taxon>Catenulisporaceae</taxon>
        <taxon>Catenulispora</taxon>
    </lineage>
</organism>
<name>A0ABS5KY16_9ACTN</name>
<evidence type="ECO:0000256" key="1">
    <source>
        <dbReference type="ARBA" id="ARBA00000085"/>
    </source>
</evidence>
<feature type="domain" description="HAMP" evidence="13">
    <location>
        <begin position="103"/>
        <end position="156"/>
    </location>
</feature>
<evidence type="ECO:0000256" key="9">
    <source>
        <dbReference type="ARBA" id="ARBA00023012"/>
    </source>
</evidence>
<dbReference type="InterPro" id="IPR003661">
    <property type="entry name" value="HisK_dim/P_dom"/>
</dbReference>
<dbReference type="Proteomes" id="UP000730482">
    <property type="component" value="Unassembled WGS sequence"/>
</dbReference>
<dbReference type="PROSITE" id="PS50109">
    <property type="entry name" value="HIS_KIN"/>
    <property type="match status" value="1"/>
</dbReference>
<evidence type="ECO:0000256" key="4">
    <source>
        <dbReference type="ARBA" id="ARBA00022553"/>
    </source>
</evidence>
<keyword evidence="10 11" id="KW-0472">Membrane</keyword>
<dbReference type="InterPro" id="IPR036097">
    <property type="entry name" value="HisK_dim/P_sf"/>
</dbReference>
<comment type="catalytic activity">
    <reaction evidence="1">
        <text>ATP + protein L-histidine = ADP + protein N-phospho-L-histidine.</text>
        <dbReference type="EC" id="2.7.13.3"/>
    </reaction>
</comment>
<dbReference type="Gene3D" id="6.10.340.10">
    <property type="match status" value="1"/>
</dbReference>
<dbReference type="Pfam" id="PF02518">
    <property type="entry name" value="HATPase_c"/>
    <property type="match status" value="1"/>
</dbReference>
<feature type="domain" description="Histidine kinase" evidence="12">
    <location>
        <begin position="164"/>
        <end position="379"/>
    </location>
</feature>
<evidence type="ECO:0000256" key="11">
    <source>
        <dbReference type="SAM" id="Phobius"/>
    </source>
</evidence>
<dbReference type="SUPFAM" id="SSF158472">
    <property type="entry name" value="HAMP domain-like"/>
    <property type="match status" value="1"/>
</dbReference>
<dbReference type="EMBL" id="JAAFYZ010000121">
    <property type="protein sequence ID" value="MBS2550955.1"/>
    <property type="molecule type" value="Genomic_DNA"/>
</dbReference>
<keyword evidence="7 14" id="KW-0418">Kinase</keyword>
<dbReference type="InterPro" id="IPR004358">
    <property type="entry name" value="Sig_transdc_His_kin-like_C"/>
</dbReference>
<dbReference type="SUPFAM" id="SSF47384">
    <property type="entry name" value="Homodimeric domain of signal transducing histidine kinase"/>
    <property type="match status" value="1"/>
</dbReference>
<dbReference type="Gene3D" id="3.30.565.10">
    <property type="entry name" value="Histidine kinase-like ATPase, C-terminal domain"/>
    <property type="match status" value="1"/>
</dbReference>
<evidence type="ECO:0000256" key="2">
    <source>
        <dbReference type="ARBA" id="ARBA00004236"/>
    </source>
</evidence>
<proteinExistence type="predicted"/>
<accession>A0ABS5KY16</accession>
<keyword evidence="5" id="KW-0808">Transferase</keyword>
<evidence type="ECO:0000256" key="8">
    <source>
        <dbReference type="ARBA" id="ARBA00022989"/>
    </source>
</evidence>
<dbReference type="SMART" id="SM00387">
    <property type="entry name" value="HATPase_c"/>
    <property type="match status" value="1"/>
</dbReference>
<evidence type="ECO:0000256" key="3">
    <source>
        <dbReference type="ARBA" id="ARBA00012438"/>
    </source>
</evidence>
<evidence type="ECO:0000256" key="10">
    <source>
        <dbReference type="ARBA" id="ARBA00023136"/>
    </source>
</evidence>
<dbReference type="CDD" id="cd00075">
    <property type="entry name" value="HATPase"/>
    <property type="match status" value="1"/>
</dbReference>
<evidence type="ECO:0000256" key="6">
    <source>
        <dbReference type="ARBA" id="ARBA00022692"/>
    </source>
</evidence>
<feature type="transmembrane region" description="Helical" evidence="11">
    <location>
        <begin position="12"/>
        <end position="33"/>
    </location>
</feature>
<dbReference type="PANTHER" id="PTHR45436">
    <property type="entry name" value="SENSOR HISTIDINE KINASE YKOH"/>
    <property type="match status" value="1"/>
</dbReference>
<keyword evidence="6 11" id="KW-0812">Transmembrane</keyword>
<evidence type="ECO:0000313" key="14">
    <source>
        <dbReference type="EMBL" id="MBS2550955.1"/>
    </source>
</evidence>
<keyword evidence="4" id="KW-0597">Phosphoprotein</keyword>
<dbReference type="Pfam" id="PF00672">
    <property type="entry name" value="HAMP"/>
    <property type="match status" value="1"/>
</dbReference>
<evidence type="ECO:0000256" key="5">
    <source>
        <dbReference type="ARBA" id="ARBA00022679"/>
    </source>
</evidence>
<reference evidence="14 15" key="1">
    <citation type="submission" date="2020-02" db="EMBL/GenBank/DDBJ databases">
        <title>Acidophilic actinobacteria isolated from forest soil.</title>
        <authorList>
            <person name="Golinska P."/>
        </authorList>
    </citation>
    <scope>NUCLEOTIDE SEQUENCE [LARGE SCALE GENOMIC DNA]</scope>
    <source>
        <strain evidence="14 15">NL8</strain>
    </source>
</reference>
<comment type="subcellular location">
    <subcellularLocation>
        <location evidence="2">Cell membrane</location>
    </subcellularLocation>
</comment>
<dbReference type="SMART" id="SM00304">
    <property type="entry name" value="HAMP"/>
    <property type="match status" value="1"/>
</dbReference>
<dbReference type="InterPro" id="IPR036890">
    <property type="entry name" value="HATPase_C_sf"/>
</dbReference>
<keyword evidence="8 11" id="KW-1133">Transmembrane helix</keyword>
<dbReference type="InterPro" id="IPR003660">
    <property type="entry name" value="HAMP_dom"/>
</dbReference>
<comment type="caution">
    <text evidence="14">The sequence shown here is derived from an EMBL/GenBank/DDBJ whole genome shotgun (WGS) entry which is preliminary data.</text>
</comment>
<protein>
    <recommendedName>
        <fullName evidence="3">histidine kinase</fullName>
        <ecNumber evidence="3">2.7.13.3</ecNumber>
    </recommendedName>
</protein>
<evidence type="ECO:0000256" key="7">
    <source>
        <dbReference type="ARBA" id="ARBA00022777"/>
    </source>
</evidence>
<gene>
    <name evidence="14" type="ORF">KGQ19_29190</name>
</gene>
<evidence type="ECO:0000259" key="12">
    <source>
        <dbReference type="PROSITE" id="PS50109"/>
    </source>
</evidence>
<sequence length="384" mass="41126">MRRPSIQLRLASWYTALTILTGLILLVLVYLLVVPSLPNFLAVARATPFNPANTVPAPRSSTSVAVSPYNLRGRVGTSIITLGAVALLALAVLSACLGWLLAGRVLDPVRAVTATARRIAERNLHERIALKRPADELKELADTFDAMVGRLERSFDGQRRFVANASHELRTPLATARAVAEVAATAPNASPDARRLGTRLLTIAVAQERLLDSLLALAQDESTIDRTARVDLAVLAVEAVAAHQHSARAAGVELHTELVAAPLLGDSALLTRVVHNLVDNAIRYNRAEDGWVRIRVGAAEDGRARLCIVNPGSMIDPSDASALFEPFRRLHHDRTDHPRGSGLGLSVVRVVVQAHHGTVHAEPRAGGGLAVHVALPTDDEPPRS</sequence>
<keyword evidence="15" id="KW-1185">Reference proteome</keyword>
<dbReference type="PANTHER" id="PTHR45436:SF5">
    <property type="entry name" value="SENSOR HISTIDINE KINASE TRCS"/>
    <property type="match status" value="1"/>
</dbReference>
<dbReference type="SUPFAM" id="SSF55874">
    <property type="entry name" value="ATPase domain of HSP90 chaperone/DNA topoisomerase II/histidine kinase"/>
    <property type="match status" value="1"/>
</dbReference>
<dbReference type="Pfam" id="PF00512">
    <property type="entry name" value="HisKA"/>
    <property type="match status" value="1"/>
</dbReference>
<dbReference type="EC" id="2.7.13.3" evidence="3"/>
<evidence type="ECO:0000313" key="15">
    <source>
        <dbReference type="Proteomes" id="UP000730482"/>
    </source>
</evidence>
<keyword evidence="9" id="KW-0902">Two-component regulatory system</keyword>
<dbReference type="PRINTS" id="PR00344">
    <property type="entry name" value="BCTRLSENSOR"/>
</dbReference>
<feature type="transmembrane region" description="Helical" evidence="11">
    <location>
        <begin position="79"/>
        <end position="102"/>
    </location>
</feature>
<dbReference type="InterPro" id="IPR003594">
    <property type="entry name" value="HATPase_dom"/>
</dbReference>
<dbReference type="CDD" id="cd00082">
    <property type="entry name" value="HisKA"/>
    <property type="match status" value="1"/>
</dbReference>
<dbReference type="SMART" id="SM00388">
    <property type="entry name" value="HisKA"/>
    <property type="match status" value="1"/>
</dbReference>
<dbReference type="InterPro" id="IPR005467">
    <property type="entry name" value="His_kinase_dom"/>
</dbReference>
<dbReference type="CDD" id="cd06225">
    <property type="entry name" value="HAMP"/>
    <property type="match status" value="1"/>
</dbReference>
<dbReference type="GO" id="GO:0016301">
    <property type="term" value="F:kinase activity"/>
    <property type="evidence" value="ECO:0007669"/>
    <property type="project" value="UniProtKB-KW"/>
</dbReference>
<evidence type="ECO:0000259" key="13">
    <source>
        <dbReference type="PROSITE" id="PS50885"/>
    </source>
</evidence>
<dbReference type="PROSITE" id="PS50885">
    <property type="entry name" value="HAMP"/>
    <property type="match status" value="1"/>
</dbReference>